<dbReference type="InterPro" id="IPR001173">
    <property type="entry name" value="Glyco_trans_2-like"/>
</dbReference>
<keyword evidence="5" id="KW-1003">Cell membrane</keyword>
<evidence type="ECO:0000256" key="2">
    <source>
        <dbReference type="ARBA" id="ARBA00005001"/>
    </source>
</evidence>
<evidence type="ECO:0000256" key="8">
    <source>
        <dbReference type="ARBA" id="ARBA00022679"/>
    </source>
</evidence>
<evidence type="ECO:0000259" key="13">
    <source>
        <dbReference type="Pfam" id="PF13632"/>
    </source>
</evidence>
<feature type="transmembrane region" description="Helical" evidence="12">
    <location>
        <begin position="503"/>
        <end position="520"/>
    </location>
</feature>
<dbReference type="InterPro" id="IPR050321">
    <property type="entry name" value="Glycosyltr_2/OpgH_subfam"/>
</dbReference>
<evidence type="ECO:0000256" key="10">
    <source>
        <dbReference type="ARBA" id="ARBA00022989"/>
    </source>
</evidence>
<keyword evidence="7 14" id="KW-0328">Glycosyltransferase</keyword>
<evidence type="ECO:0000256" key="11">
    <source>
        <dbReference type="ARBA" id="ARBA00023136"/>
    </source>
</evidence>
<evidence type="ECO:0000256" key="1">
    <source>
        <dbReference type="ARBA" id="ARBA00004429"/>
    </source>
</evidence>
<evidence type="ECO:0000256" key="7">
    <source>
        <dbReference type="ARBA" id="ARBA00022676"/>
    </source>
</evidence>
<evidence type="ECO:0000256" key="3">
    <source>
        <dbReference type="ARBA" id="ARBA00009337"/>
    </source>
</evidence>
<keyword evidence="11 12" id="KW-0472">Membrane</keyword>
<feature type="transmembrane region" description="Helical" evidence="12">
    <location>
        <begin position="411"/>
        <end position="434"/>
    </location>
</feature>
<dbReference type="Pfam" id="PF13632">
    <property type="entry name" value="Glyco_trans_2_3"/>
    <property type="match status" value="1"/>
</dbReference>
<dbReference type="GO" id="GO:0016757">
    <property type="term" value="F:glycosyltransferase activity"/>
    <property type="evidence" value="ECO:0007669"/>
    <property type="project" value="UniProtKB-KW"/>
</dbReference>
<dbReference type="PANTHER" id="PTHR43867:SF5">
    <property type="entry name" value="GLUCANS BIOSYNTHESIS GLUCOSYLTRANSFERASE H"/>
    <property type="match status" value="1"/>
</dbReference>
<organism evidence="14 15">
    <name type="scientific">Ahrensia kielensis</name>
    <dbReference type="NCBI Taxonomy" id="76980"/>
    <lineage>
        <taxon>Bacteria</taxon>
        <taxon>Pseudomonadati</taxon>
        <taxon>Pseudomonadota</taxon>
        <taxon>Alphaproteobacteria</taxon>
        <taxon>Hyphomicrobiales</taxon>
        <taxon>Ahrensiaceae</taxon>
        <taxon>Ahrensia</taxon>
    </lineage>
</organism>
<comment type="caution">
    <text evidence="14">The sequence shown here is derived from an EMBL/GenBank/DDBJ whole genome shotgun (WGS) entry which is preliminary data.</text>
</comment>
<evidence type="ECO:0000256" key="12">
    <source>
        <dbReference type="SAM" id="Phobius"/>
    </source>
</evidence>
<feature type="transmembrane region" description="Helical" evidence="12">
    <location>
        <begin position="358"/>
        <end position="379"/>
    </location>
</feature>
<keyword evidence="8 14" id="KW-0808">Transferase</keyword>
<dbReference type="Gene3D" id="3.90.550.10">
    <property type="entry name" value="Spore Coat Polysaccharide Biosynthesis Protein SpsA, Chain A"/>
    <property type="match status" value="1"/>
</dbReference>
<dbReference type="NCBIfam" id="NF003959">
    <property type="entry name" value="PRK05454.2-2"/>
    <property type="match status" value="1"/>
</dbReference>
<evidence type="ECO:0000256" key="9">
    <source>
        <dbReference type="ARBA" id="ARBA00022692"/>
    </source>
</evidence>
<dbReference type="NCBIfam" id="NF003958">
    <property type="entry name" value="PRK05454.2-1"/>
    <property type="match status" value="1"/>
</dbReference>
<dbReference type="EMBL" id="JBBMQO010000003">
    <property type="protein sequence ID" value="MEM5501480.1"/>
    <property type="molecule type" value="Genomic_DNA"/>
</dbReference>
<evidence type="ECO:0000256" key="5">
    <source>
        <dbReference type="ARBA" id="ARBA00022475"/>
    </source>
</evidence>
<dbReference type="Proteomes" id="UP001477870">
    <property type="component" value="Unassembled WGS sequence"/>
</dbReference>
<feature type="transmembrane region" description="Helical" evidence="12">
    <location>
        <begin position="47"/>
        <end position="71"/>
    </location>
</feature>
<reference evidence="14 15" key="1">
    <citation type="submission" date="2024-03" db="EMBL/GenBank/DDBJ databases">
        <title>Community enrichment and isolation of bacterial strains for fucoidan degradation.</title>
        <authorList>
            <person name="Sichert A."/>
        </authorList>
    </citation>
    <scope>NUCLEOTIDE SEQUENCE [LARGE SCALE GENOMIC DNA]</scope>
    <source>
        <strain evidence="14 15">AS62</strain>
    </source>
</reference>
<protein>
    <recommendedName>
        <fullName evidence="4">Glucans biosynthesis glucosyltransferase H</fullName>
    </recommendedName>
</protein>
<dbReference type="NCBIfam" id="NF003962">
    <property type="entry name" value="PRK05454.2-5"/>
    <property type="match status" value="1"/>
</dbReference>
<dbReference type="PANTHER" id="PTHR43867">
    <property type="entry name" value="CELLULOSE SYNTHASE CATALYTIC SUBUNIT A [UDP-FORMING]"/>
    <property type="match status" value="1"/>
</dbReference>
<evidence type="ECO:0000313" key="15">
    <source>
        <dbReference type="Proteomes" id="UP001477870"/>
    </source>
</evidence>
<dbReference type="InterPro" id="IPR029044">
    <property type="entry name" value="Nucleotide-diphossugar_trans"/>
</dbReference>
<keyword evidence="6" id="KW-0997">Cell inner membrane</keyword>
<sequence length="603" mass="66263">MAAHYSRATTRKFRFVAASISIMSGAIAAFLLLQFSAADGLRLIDLVLSFLVFLTTIWLCWGAVLGMVGLVRSLAAKPVSFSDEPIDSKTVILMPVYNEDPATSFARVAAMDTALAETGLLDKFHFAILSDTTNDEVGELEKLWFAKLIKTRDAAGRIFYRRRLQNKGRKAGNVKDFIERSGAAYDFALILDADSLMDANTIVEMVRRMQADPELGLLQTLPKIINAKSFFGRAMQFSASFFSPIFARGQETLQGDEGPFWGHNAMVRITAFANSCGLPELPGKAPFGGTILSHDYVEAALLARAGWRVRLDCDLEGSYEEGPENMIEYAKRDRRWCQGNLQHAALVGAPRLKAWSRFVFIQGIMSYIAPVLWVAFLIANIQATATQPKIDYFPPETLFFPVIPSDYTNNALALAFGIVGLLVLPKVLIVFGAVREGRAEAFGGGVSASWSTFVELLTSSFNAPILLAYQTRSVFQVLSGIDGGWPATSRDQQAITMREAYDASYWISLIGIGLFVAVHYFAPSLIWWLSPVGIPLVCAPFVIWKTGQSFASPTFHVPTESELPSIVVTHNRIMAAWEKTGLVDINSDEAKPMNDSSKGKVLA</sequence>
<accession>A0ABU9T5S8</accession>
<evidence type="ECO:0000313" key="14">
    <source>
        <dbReference type="EMBL" id="MEM5501480.1"/>
    </source>
</evidence>
<comment type="similarity">
    <text evidence="3">Belongs to the glycosyltransferase 2 family. OpgH subfamily.</text>
</comment>
<keyword evidence="10 12" id="KW-1133">Transmembrane helix</keyword>
<keyword evidence="15" id="KW-1185">Reference proteome</keyword>
<comment type="subcellular location">
    <subcellularLocation>
        <location evidence="1">Cell inner membrane</location>
        <topology evidence="1">Multi-pass membrane protein</topology>
    </subcellularLocation>
</comment>
<dbReference type="CDD" id="cd04191">
    <property type="entry name" value="Glucan_BSP_MdoH"/>
    <property type="match status" value="1"/>
</dbReference>
<dbReference type="SUPFAM" id="SSF53448">
    <property type="entry name" value="Nucleotide-diphospho-sugar transferases"/>
    <property type="match status" value="1"/>
</dbReference>
<evidence type="ECO:0000256" key="4">
    <source>
        <dbReference type="ARBA" id="ARBA00020585"/>
    </source>
</evidence>
<keyword evidence="9 12" id="KW-0812">Transmembrane</keyword>
<feature type="domain" description="Glycosyltransferase 2-like" evidence="13">
    <location>
        <begin position="189"/>
        <end position="380"/>
    </location>
</feature>
<dbReference type="RefSeq" id="WP_018687958.1">
    <property type="nucleotide sequence ID" value="NZ_JBBMQO010000003.1"/>
</dbReference>
<proteinExistence type="inferred from homology"/>
<feature type="transmembrane region" description="Helical" evidence="12">
    <location>
        <begin position="526"/>
        <end position="544"/>
    </location>
</feature>
<evidence type="ECO:0000256" key="6">
    <source>
        <dbReference type="ARBA" id="ARBA00022519"/>
    </source>
</evidence>
<feature type="transmembrane region" description="Helical" evidence="12">
    <location>
        <begin position="12"/>
        <end position="35"/>
    </location>
</feature>
<comment type="pathway">
    <text evidence="2">Glycan metabolism; osmoregulated periplasmic glucan (OPG) biosynthesis.</text>
</comment>
<name>A0ABU9T5S8_9HYPH</name>
<gene>
    <name evidence="14" type="primary">mdoH</name>
    <name evidence="14" type="ORF">WNY59_07750</name>
</gene>